<name>A0ABP1Q8M3_9HEXA</name>
<accession>A0ABP1Q8M3</accession>
<feature type="region of interest" description="Disordered" evidence="1">
    <location>
        <begin position="124"/>
        <end position="162"/>
    </location>
</feature>
<keyword evidence="3" id="KW-1185">Reference proteome</keyword>
<dbReference type="Proteomes" id="UP001642540">
    <property type="component" value="Unassembled WGS sequence"/>
</dbReference>
<gene>
    <name evidence="2" type="ORF">ODALV1_LOCUS7478</name>
</gene>
<protein>
    <submittedName>
        <fullName evidence="2">Uncharacterized protein</fullName>
    </submittedName>
</protein>
<evidence type="ECO:0000313" key="2">
    <source>
        <dbReference type="EMBL" id="CAL8089792.1"/>
    </source>
</evidence>
<evidence type="ECO:0000256" key="1">
    <source>
        <dbReference type="SAM" id="MobiDB-lite"/>
    </source>
</evidence>
<evidence type="ECO:0000313" key="3">
    <source>
        <dbReference type="Proteomes" id="UP001642540"/>
    </source>
</evidence>
<reference evidence="2 3" key="1">
    <citation type="submission" date="2024-08" db="EMBL/GenBank/DDBJ databases">
        <authorList>
            <person name="Cucini C."/>
            <person name="Frati F."/>
        </authorList>
    </citation>
    <scope>NUCLEOTIDE SEQUENCE [LARGE SCALE GENOMIC DNA]</scope>
</reference>
<dbReference type="EMBL" id="CAXLJM020000023">
    <property type="protein sequence ID" value="CAL8089792.1"/>
    <property type="molecule type" value="Genomic_DNA"/>
</dbReference>
<comment type="caution">
    <text evidence="2">The sequence shown here is derived from an EMBL/GenBank/DDBJ whole genome shotgun (WGS) entry which is preliminary data.</text>
</comment>
<sequence>MDKSTQMALQNLDDLDLFDTNEDGESEIQLETRDIERLLNGDDMMVAQCDGSTSTSTKSLCSTDVQVQRENKSDAQSECLTAIPSTSKNFEQHEVETMQFYAEVEVETTRGTSNDELDLNSYQNERRMDNGPHNAPLQSTTIPPVRARSEEPSTSQQSRRALQFQKIRRNSTQSNGNQHDIGGVPFEKFGKGVQSNVDEGNALVESEMEDDSSSNNAPDPWYCIVQLSKKGYSISFEIFKLKRQFLENENLKGRKYQCKVILEETIGICEALSENVAKAGAAIDFLAKFTIQISQCELMVLSPLPTILDGVSKITNISKALGILKEKIRKKYNKELTHRFQTMTEKMGDKYGHGHTVWLWINEVKYEGRSISSYMRAKTASILKAYERIFQEQFPFDPIYMAEVECTSGDYMFKLESAKPYCYDFPQVCDVEAATTMNSMEHGSGKSHTLSDYFLICQPTNNN</sequence>
<organism evidence="2 3">
    <name type="scientific">Orchesella dallaii</name>
    <dbReference type="NCBI Taxonomy" id="48710"/>
    <lineage>
        <taxon>Eukaryota</taxon>
        <taxon>Metazoa</taxon>
        <taxon>Ecdysozoa</taxon>
        <taxon>Arthropoda</taxon>
        <taxon>Hexapoda</taxon>
        <taxon>Collembola</taxon>
        <taxon>Entomobryomorpha</taxon>
        <taxon>Entomobryoidea</taxon>
        <taxon>Orchesellidae</taxon>
        <taxon>Orchesellinae</taxon>
        <taxon>Orchesella</taxon>
    </lineage>
</organism>
<proteinExistence type="predicted"/>